<dbReference type="Pfam" id="PF19275">
    <property type="entry name" value="HflX_C"/>
    <property type="match status" value="1"/>
</dbReference>
<comment type="similarity">
    <text evidence="6">Belongs to the TRAFAC class OBG-HflX-like GTPase superfamily. HflX GTPase family.</text>
</comment>
<dbReference type="SUPFAM" id="SSF52540">
    <property type="entry name" value="P-loop containing nucleoside triphosphate hydrolases"/>
    <property type="match status" value="1"/>
</dbReference>
<evidence type="ECO:0000256" key="7">
    <source>
        <dbReference type="PIRSR" id="PIRSR006809-1"/>
    </source>
</evidence>
<dbReference type="GO" id="GO:0003924">
    <property type="term" value="F:GTPase activity"/>
    <property type="evidence" value="ECO:0007669"/>
    <property type="project" value="UniProtKB-UniRule"/>
</dbReference>
<dbReference type="NCBIfam" id="NF008280">
    <property type="entry name" value="PRK11058.1"/>
    <property type="match status" value="1"/>
</dbReference>
<evidence type="ECO:0000256" key="1">
    <source>
        <dbReference type="ARBA" id="ARBA00022490"/>
    </source>
</evidence>
<dbReference type="Gene3D" id="3.40.50.300">
    <property type="entry name" value="P-loop containing nucleotide triphosphate hydrolases"/>
    <property type="match status" value="1"/>
</dbReference>
<dbReference type="Pfam" id="PF01926">
    <property type="entry name" value="MMR_HSR1"/>
    <property type="match status" value="1"/>
</dbReference>
<dbReference type="STRING" id="1317117.ATO7_03290"/>
<keyword evidence="1 6" id="KW-0963">Cytoplasm</keyword>
<comment type="function">
    <text evidence="6">GTPase that associates with the 50S ribosomal subunit and may have a role during protein synthesis or ribosome biogenesis.</text>
</comment>
<dbReference type="PANTHER" id="PTHR10229">
    <property type="entry name" value="GTP-BINDING PROTEIN HFLX"/>
    <property type="match status" value="1"/>
</dbReference>
<dbReference type="RefSeq" id="WP_083559496.1">
    <property type="nucleotide sequence ID" value="NZ_AQQV01000001.1"/>
</dbReference>
<name>A0A1Y1SGT4_9GAMM</name>
<keyword evidence="2 8" id="KW-0479">Metal-binding</keyword>
<dbReference type="PRINTS" id="PR00326">
    <property type="entry name" value="GTP1OBG"/>
</dbReference>
<dbReference type="PIRSF" id="PIRSF006809">
    <property type="entry name" value="GTP-binding_hflX_prd"/>
    <property type="match status" value="1"/>
</dbReference>
<dbReference type="FunFam" id="3.40.50.11060:FF:000001">
    <property type="entry name" value="GTPase HflX"/>
    <property type="match status" value="1"/>
</dbReference>
<comment type="cofactor">
    <cofactor evidence="8">
        <name>Mg(2+)</name>
        <dbReference type="ChEBI" id="CHEBI:18420"/>
    </cofactor>
</comment>
<reference evidence="10 11" key="1">
    <citation type="submission" date="2013-04" db="EMBL/GenBank/DDBJ databases">
        <title>Oceanococcus atlanticus 22II-S10r2 Genome Sequencing.</title>
        <authorList>
            <person name="Lai Q."/>
            <person name="Li G."/>
            <person name="Shao Z."/>
        </authorList>
    </citation>
    <scope>NUCLEOTIDE SEQUENCE [LARGE SCALE GENOMIC DNA]</scope>
    <source>
        <strain evidence="10 11">22II-S10r2</strain>
    </source>
</reference>
<dbReference type="GO" id="GO:0097216">
    <property type="term" value="F:guanosine tetraphosphate binding"/>
    <property type="evidence" value="ECO:0007669"/>
    <property type="project" value="UniProtKB-ARBA"/>
</dbReference>
<dbReference type="InterPro" id="IPR045498">
    <property type="entry name" value="HflX_C"/>
</dbReference>
<dbReference type="GO" id="GO:0005525">
    <property type="term" value="F:GTP binding"/>
    <property type="evidence" value="ECO:0007669"/>
    <property type="project" value="UniProtKB-UniRule"/>
</dbReference>
<comment type="caution">
    <text evidence="10">The sequence shown here is derived from an EMBL/GenBank/DDBJ whole genome shotgun (WGS) entry which is preliminary data.</text>
</comment>
<protein>
    <recommendedName>
        <fullName evidence="6">GTPase HflX</fullName>
    </recommendedName>
    <alternativeName>
        <fullName evidence="6">GTP-binding protein HflX</fullName>
    </alternativeName>
</protein>
<dbReference type="OrthoDB" id="9812272at2"/>
<accession>A0A1Y1SGT4</accession>
<dbReference type="Gene3D" id="6.10.250.2860">
    <property type="match status" value="1"/>
</dbReference>
<dbReference type="PANTHER" id="PTHR10229:SF0">
    <property type="entry name" value="GTP-BINDING PROTEIN 6-RELATED"/>
    <property type="match status" value="1"/>
</dbReference>
<feature type="binding site" evidence="7">
    <location>
        <begin position="251"/>
        <end position="254"/>
    </location>
    <ligand>
        <name>GTP</name>
        <dbReference type="ChEBI" id="CHEBI:37565"/>
    </ligand>
</feature>
<comment type="subunit">
    <text evidence="6">Monomer. Associates with the 50S ribosomal subunit.</text>
</comment>
<dbReference type="PROSITE" id="PS51705">
    <property type="entry name" value="G_HFLX"/>
    <property type="match status" value="1"/>
</dbReference>
<evidence type="ECO:0000256" key="2">
    <source>
        <dbReference type="ARBA" id="ARBA00022723"/>
    </source>
</evidence>
<feature type="binding site" evidence="7">
    <location>
        <begin position="204"/>
        <end position="211"/>
    </location>
    <ligand>
        <name>GTP</name>
        <dbReference type="ChEBI" id="CHEBI:37565"/>
    </ligand>
</feature>
<dbReference type="NCBIfam" id="TIGR03156">
    <property type="entry name" value="GTP_HflX"/>
    <property type="match status" value="1"/>
</dbReference>
<evidence type="ECO:0000259" key="9">
    <source>
        <dbReference type="PROSITE" id="PS51705"/>
    </source>
</evidence>
<keyword evidence="5 6" id="KW-0342">GTP-binding</keyword>
<evidence type="ECO:0000256" key="4">
    <source>
        <dbReference type="ARBA" id="ARBA00022842"/>
    </source>
</evidence>
<evidence type="ECO:0000256" key="8">
    <source>
        <dbReference type="PIRSR" id="PIRSR006809-2"/>
    </source>
</evidence>
<evidence type="ECO:0000256" key="6">
    <source>
        <dbReference type="HAMAP-Rule" id="MF_00900"/>
    </source>
</evidence>
<feature type="binding site" evidence="8">
    <location>
        <position position="231"/>
    </location>
    <ligand>
        <name>Mg(2+)</name>
        <dbReference type="ChEBI" id="CHEBI:18420"/>
    </ligand>
</feature>
<dbReference type="InterPro" id="IPR027417">
    <property type="entry name" value="P-loop_NTPase"/>
</dbReference>
<dbReference type="InterPro" id="IPR006073">
    <property type="entry name" value="GTP-bd"/>
</dbReference>
<feature type="binding site" evidence="7">
    <location>
        <begin position="317"/>
        <end position="320"/>
    </location>
    <ligand>
        <name>GTP</name>
        <dbReference type="ChEBI" id="CHEBI:37565"/>
    </ligand>
</feature>
<evidence type="ECO:0000256" key="3">
    <source>
        <dbReference type="ARBA" id="ARBA00022741"/>
    </source>
</evidence>
<dbReference type="SUPFAM" id="SSF54980">
    <property type="entry name" value="EF-G C-terminal domain-like"/>
    <property type="match status" value="1"/>
</dbReference>
<gene>
    <name evidence="6" type="primary">hflX</name>
    <name evidence="10" type="ORF">ATO7_03290</name>
</gene>
<evidence type="ECO:0000313" key="11">
    <source>
        <dbReference type="Proteomes" id="UP000192342"/>
    </source>
</evidence>
<dbReference type="CDD" id="cd01878">
    <property type="entry name" value="HflX"/>
    <property type="match status" value="1"/>
</dbReference>
<dbReference type="EMBL" id="AQQV01000001">
    <property type="protein sequence ID" value="ORE88867.1"/>
    <property type="molecule type" value="Genomic_DNA"/>
</dbReference>
<dbReference type="InterPro" id="IPR042108">
    <property type="entry name" value="GTPase_HflX_N_sf"/>
</dbReference>
<proteinExistence type="inferred from homology"/>
<dbReference type="InterPro" id="IPR025121">
    <property type="entry name" value="GTPase_HflX_N"/>
</dbReference>
<keyword evidence="11" id="KW-1185">Reference proteome</keyword>
<feature type="binding site" evidence="8">
    <location>
        <position position="211"/>
    </location>
    <ligand>
        <name>Mg(2+)</name>
        <dbReference type="ChEBI" id="CHEBI:18420"/>
    </ligand>
</feature>
<dbReference type="Pfam" id="PF13167">
    <property type="entry name" value="GTP-bdg_N"/>
    <property type="match status" value="1"/>
</dbReference>
<dbReference type="GO" id="GO:0005737">
    <property type="term" value="C:cytoplasm"/>
    <property type="evidence" value="ECO:0007669"/>
    <property type="project" value="UniProtKB-SubCell"/>
</dbReference>
<dbReference type="InterPro" id="IPR016496">
    <property type="entry name" value="GTPase_HflX"/>
</dbReference>
<feature type="binding site" evidence="7">
    <location>
        <begin position="229"/>
        <end position="233"/>
    </location>
    <ligand>
        <name>GTP</name>
        <dbReference type="ChEBI" id="CHEBI:37565"/>
    </ligand>
</feature>
<dbReference type="FunFam" id="3.40.50.300:FF:000173">
    <property type="entry name" value="GTPase HflX"/>
    <property type="match status" value="1"/>
</dbReference>
<dbReference type="InterPro" id="IPR035647">
    <property type="entry name" value="EFG_III/V"/>
</dbReference>
<dbReference type="HAMAP" id="MF_00900">
    <property type="entry name" value="GTPase_HflX"/>
    <property type="match status" value="1"/>
</dbReference>
<dbReference type="Pfam" id="PF16360">
    <property type="entry name" value="GTP-bdg_M"/>
    <property type="match status" value="1"/>
</dbReference>
<comment type="subcellular location">
    <subcellularLocation>
        <location evidence="6">Cytoplasm</location>
    </subcellularLocation>
    <text evidence="6">May associate with membranes.</text>
</comment>
<evidence type="ECO:0000313" key="10">
    <source>
        <dbReference type="EMBL" id="ORE88867.1"/>
    </source>
</evidence>
<keyword evidence="3 6" id="KW-0547">Nucleotide-binding</keyword>
<feature type="domain" description="Hflx-type G" evidence="9">
    <location>
        <begin position="198"/>
        <end position="365"/>
    </location>
</feature>
<keyword evidence="4 8" id="KW-0460">Magnesium</keyword>
<dbReference type="GO" id="GO:0046872">
    <property type="term" value="F:metal ion binding"/>
    <property type="evidence" value="ECO:0007669"/>
    <property type="project" value="UniProtKB-KW"/>
</dbReference>
<evidence type="ECO:0000256" key="5">
    <source>
        <dbReference type="ARBA" id="ARBA00023134"/>
    </source>
</evidence>
<dbReference type="AlphaFoldDB" id="A0A1Y1SGT4"/>
<dbReference type="Proteomes" id="UP000192342">
    <property type="component" value="Unassembled WGS sequence"/>
</dbReference>
<dbReference type="GO" id="GO:0043022">
    <property type="term" value="F:ribosome binding"/>
    <property type="evidence" value="ECO:0007669"/>
    <property type="project" value="TreeGrafter"/>
</dbReference>
<dbReference type="Gene3D" id="3.40.50.11060">
    <property type="entry name" value="GTPase HflX, N-terminal domain"/>
    <property type="match status" value="1"/>
</dbReference>
<organism evidence="10 11">
    <name type="scientific">Oceanococcus atlanticus</name>
    <dbReference type="NCBI Taxonomy" id="1317117"/>
    <lineage>
        <taxon>Bacteria</taxon>
        <taxon>Pseudomonadati</taxon>
        <taxon>Pseudomonadota</taxon>
        <taxon>Gammaproteobacteria</taxon>
        <taxon>Chromatiales</taxon>
        <taxon>Oceanococcaceae</taxon>
        <taxon>Oceanococcus</taxon>
    </lineage>
</organism>
<dbReference type="InterPro" id="IPR030394">
    <property type="entry name" value="G_HFLX_dom"/>
</dbReference>
<sequence>MFDRPEGGNRALLVALEMPGAGGEPAREEFRRLAASTGAEIVGFVGGSRRLPDPRYFVGGGKAEEIAEQVTVCDADIVIFNHGLSPAQERNLEAVVKARVLDRAGMILDIFARRARTHEGKLQVELAQLNHLVTRLVRGWSHLERQKGGIGLRGPGESQLEMDRRMIHDRMRQVRRRIEQVRRSRALNRQRRSRRDIPLVSLVGYTNAGKSTLFETLTGNATYVADQLFATLDTTLRQLPLPPHEAVILADTVGFVRDLPHTLVTAFRATLEETASATLLLHVQDAADEERDVQCEAVESVLEDIDADEVPRLDVYNKIDSLEDTQPRLDRDEHGRPVRVWVSAATGAGLDLLRQAIGERLYAQVRHWRVRLPADQGRLRAELFRLEAVIDEAFDDDGSAQLHIRMEEAQLTRLIELAGLDQTVAEAVADGDIS</sequence>
<dbReference type="InterPro" id="IPR032305">
    <property type="entry name" value="GTP-bd_M"/>
</dbReference>